<feature type="transmembrane region" description="Helical" evidence="1">
    <location>
        <begin position="49"/>
        <end position="70"/>
    </location>
</feature>
<organism evidence="3 4">
    <name type="scientific">Athelia psychrophila</name>
    <dbReference type="NCBI Taxonomy" id="1759441"/>
    <lineage>
        <taxon>Eukaryota</taxon>
        <taxon>Fungi</taxon>
        <taxon>Dikarya</taxon>
        <taxon>Basidiomycota</taxon>
        <taxon>Agaricomycotina</taxon>
        <taxon>Agaricomycetes</taxon>
        <taxon>Agaricomycetidae</taxon>
        <taxon>Atheliales</taxon>
        <taxon>Atheliaceae</taxon>
        <taxon>Athelia</taxon>
    </lineage>
</organism>
<dbReference type="PANTHER" id="PTHR40465:SF1">
    <property type="entry name" value="DUF6534 DOMAIN-CONTAINING PROTEIN"/>
    <property type="match status" value="1"/>
</dbReference>
<feature type="transmembrane region" description="Helical" evidence="1">
    <location>
        <begin position="120"/>
        <end position="145"/>
    </location>
</feature>
<dbReference type="PANTHER" id="PTHR40465">
    <property type="entry name" value="CHROMOSOME 1, WHOLE GENOME SHOTGUN SEQUENCE"/>
    <property type="match status" value="1"/>
</dbReference>
<protein>
    <recommendedName>
        <fullName evidence="2">DUF6534 domain-containing protein</fullName>
    </recommendedName>
</protein>
<feature type="transmembrane region" description="Helical" evidence="1">
    <location>
        <begin position="230"/>
        <end position="250"/>
    </location>
</feature>
<evidence type="ECO:0000313" key="4">
    <source>
        <dbReference type="Proteomes" id="UP000076532"/>
    </source>
</evidence>
<dbReference type="InterPro" id="IPR045339">
    <property type="entry name" value="DUF6534"/>
</dbReference>
<feature type="transmembrane region" description="Helical" evidence="1">
    <location>
        <begin position="14"/>
        <end position="37"/>
    </location>
</feature>
<evidence type="ECO:0000313" key="3">
    <source>
        <dbReference type="EMBL" id="KZP24871.1"/>
    </source>
</evidence>
<dbReference type="AlphaFoldDB" id="A0A166NCJ0"/>
<dbReference type="Pfam" id="PF20152">
    <property type="entry name" value="DUF6534"/>
    <property type="match status" value="1"/>
</dbReference>
<keyword evidence="1" id="KW-0812">Transmembrane</keyword>
<keyword evidence="1" id="KW-0472">Membrane</keyword>
<gene>
    <name evidence="3" type="ORF">FIBSPDRAFT_411830</name>
</gene>
<feature type="transmembrane region" description="Helical" evidence="1">
    <location>
        <begin position="201"/>
        <end position="224"/>
    </location>
</feature>
<sequence length="281" mass="30494">MPASVLPQSDVCGLLLIACFLSLILFGVILAQALTYCRNCEGDDPRMKLFVGILVTLDVANSAAGMAWIYQMLVNGWGNSAAFESDPLPFGMILTLPPIRCLSHFFFARRLHILSGKRCITLIIAFSSMLGFCGGIGTGIATVWIKDFSQFGKFQVVGIVGVVITAVCPVVADLTITVGMTYHLRRSKGNFEATDRLLDRVIQLTLQNCALTSSYEIVSLSLYYAFDKPYFFAVFFLAPMFYLHCVLSSLNARKTLRALANATVDLGGQSLLRSASAAGGV</sequence>
<dbReference type="EMBL" id="KV417524">
    <property type="protein sequence ID" value="KZP24871.1"/>
    <property type="molecule type" value="Genomic_DNA"/>
</dbReference>
<proteinExistence type="predicted"/>
<feature type="transmembrane region" description="Helical" evidence="1">
    <location>
        <begin position="90"/>
        <end position="108"/>
    </location>
</feature>
<evidence type="ECO:0000256" key="1">
    <source>
        <dbReference type="SAM" id="Phobius"/>
    </source>
</evidence>
<feature type="transmembrane region" description="Helical" evidence="1">
    <location>
        <begin position="157"/>
        <end position="180"/>
    </location>
</feature>
<name>A0A166NCJ0_9AGAM</name>
<feature type="domain" description="DUF6534" evidence="2">
    <location>
        <begin position="170"/>
        <end position="254"/>
    </location>
</feature>
<dbReference type="Proteomes" id="UP000076532">
    <property type="component" value="Unassembled WGS sequence"/>
</dbReference>
<reference evidence="3 4" key="1">
    <citation type="journal article" date="2016" name="Mol. Biol. Evol.">
        <title>Comparative Genomics of Early-Diverging Mushroom-Forming Fungi Provides Insights into the Origins of Lignocellulose Decay Capabilities.</title>
        <authorList>
            <person name="Nagy L.G."/>
            <person name="Riley R."/>
            <person name="Tritt A."/>
            <person name="Adam C."/>
            <person name="Daum C."/>
            <person name="Floudas D."/>
            <person name="Sun H."/>
            <person name="Yadav J.S."/>
            <person name="Pangilinan J."/>
            <person name="Larsson K.H."/>
            <person name="Matsuura K."/>
            <person name="Barry K."/>
            <person name="Labutti K."/>
            <person name="Kuo R."/>
            <person name="Ohm R.A."/>
            <person name="Bhattacharya S.S."/>
            <person name="Shirouzu T."/>
            <person name="Yoshinaga Y."/>
            <person name="Martin F.M."/>
            <person name="Grigoriev I.V."/>
            <person name="Hibbett D.S."/>
        </authorList>
    </citation>
    <scope>NUCLEOTIDE SEQUENCE [LARGE SCALE GENOMIC DNA]</scope>
    <source>
        <strain evidence="3 4">CBS 109695</strain>
    </source>
</reference>
<keyword evidence="4" id="KW-1185">Reference proteome</keyword>
<accession>A0A166NCJ0</accession>
<evidence type="ECO:0000259" key="2">
    <source>
        <dbReference type="Pfam" id="PF20152"/>
    </source>
</evidence>
<keyword evidence="1" id="KW-1133">Transmembrane helix</keyword>
<dbReference type="STRING" id="436010.A0A166NCJ0"/>